<dbReference type="EMBL" id="JACCBD010000001">
    <property type="protein sequence ID" value="NYD26919.1"/>
    <property type="molecule type" value="Genomic_DNA"/>
</dbReference>
<organism evidence="1 2">
    <name type="scientific">Leucobacter aridicollis</name>
    <dbReference type="NCBI Taxonomy" id="283878"/>
    <lineage>
        <taxon>Bacteria</taxon>
        <taxon>Bacillati</taxon>
        <taxon>Actinomycetota</taxon>
        <taxon>Actinomycetes</taxon>
        <taxon>Micrococcales</taxon>
        <taxon>Microbacteriaceae</taxon>
        <taxon>Leucobacter</taxon>
    </lineage>
</organism>
<dbReference type="AlphaFoldDB" id="A0A852R928"/>
<dbReference type="Proteomes" id="UP000586095">
    <property type="component" value="Unassembled WGS sequence"/>
</dbReference>
<comment type="caution">
    <text evidence="1">The sequence shown here is derived from an EMBL/GenBank/DDBJ whole genome shotgun (WGS) entry which is preliminary data.</text>
</comment>
<evidence type="ECO:0000313" key="2">
    <source>
        <dbReference type="Proteomes" id="UP000586095"/>
    </source>
</evidence>
<name>A0A852R928_9MICO</name>
<reference evidence="1 2" key="1">
    <citation type="submission" date="2020-07" db="EMBL/GenBank/DDBJ databases">
        <title>Sequencing the genomes of 1000 actinobacteria strains.</title>
        <authorList>
            <person name="Klenk H.-P."/>
        </authorList>
    </citation>
    <scope>NUCLEOTIDE SEQUENCE [LARGE SCALE GENOMIC DNA]</scope>
    <source>
        <strain evidence="1 2">DSM 17380</strain>
    </source>
</reference>
<protein>
    <submittedName>
        <fullName evidence="1">Uncharacterized protein</fullName>
    </submittedName>
</protein>
<accession>A0A852R928</accession>
<sequence length="84" mass="8593">MSGFVDNDLALVQAAHQATTDLRDELGRRGAEAVLCAAAASDAGNPSLAAGYSALVDALAMAEREVAVLAREHQATVQRLGGSQ</sequence>
<proteinExistence type="predicted"/>
<dbReference type="RefSeq" id="WP_185986977.1">
    <property type="nucleotide sequence ID" value="NZ_BAAALZ010000001.1"/>
</dbReference>
<keyword evidence="2" id="KW-1185">Reference proteome</keyword>
<evidence type="ECO:0000313" key="1">
    <source>
        <dbReference type="EMBL" id="NYD26919.1"/>
    </source>
</evidence>
<gene>
    <name evidence="1" type="ORF">BJ960_001722</name>
</gene>